<keyword evidence="2" id="KW-0812">Transmembrane</keyword>
<evidence type="ECO:0000313" key="6">
    <source>
        <dbReference type="Proteomes" id="UP001356427"/>
    </source>
</evidence>
<dbReference type="Pfam" id="PF22249">
    <property type="entry name" value="ERMP1-TM"/>
    <property type="match status" value="1"/>
</dbReference>
<dbReference type="InterPro" id="IPR053974">
    <property type="entry name" value="ERMP1_1-A_TM"/>
</dbReference>
<dbReference type="EMBL" id="JAGTTL010000005">
    <property type="protein sequence ID" value="KAK6322803.1"/>
    <property type="molecule type" value="Genomic_DNA"/>
</dbReference>
<feature type="transmembrane region" description="Helical" evidence="2">
    <location>
        <begin position="48"/>
        <end position="79"/>
    </location>
</feature>
<keyword evidence="2" id="KW-1133">Transmembrane helix</keyword>
<sequence length="426" mass="48808">MCLPLLTPVCLSVPQRQGFFHALADPACLFLLLQGVRRLELGELYFDVSLLLWCGAMVYLTANGLCSAYVPMLMVAFPLTTKLLLAREFQLRGASVKYSVLYQLGLALPYVHFMFLIWVVFEIFTPILGRSGTEIPPDVVLATLVTLTTLFLSSFFLHFIYLARSTKWLLAGLGTVFTVFLVLVLCGLFFPYTADPSSPRPKRVFLQHTTRTFHGLDGQVKSRDSGLWINSFDYTGMQHITPVIPEINDTIRTSCQEDRPFCGYPWFLPVKFLVKKNWYLPAPEVFPKSPIEFQLLSKEQTKWGTVKITFQVKGPSHMSLYLRPHRGASLSSWSFGDGIPQYHLDGEYFIFYSHGLDAPAWNFWFEIQPPREEDPSGPEGMISVAISSHYFFGEDQRTVQLDDMLQRFPKWAFPSSWVSTYHMYRY</sequence>
<keyword evidence="2" id="KW-0472">Membrane</keyword>
<reference evidence="5 6" key="1">
    <citation type="submission" date="2021-04" db="EMBL/GenBank/DDBJ databases">
        <authorList>
            <person name="De Guttry C."/>
            <person name="Zahm M."/>
            <person name="Klopp C."/>
            <person name="Cabau C."/>
            <person name="Louis A."/>
            <person name="Berthelot C."/>
            <person name="Parey E."/>
            <person name="Roest Crollius H."/>
            <person name="Montfort J."/>
            <person name="Robinson-Rechavi M."/>
            <person name="Bucao C."/>
            <person name="Bouchez O."/>
            <person name="Gislard M."/>
            <person name="Lluch J."/>
            <person name="Milhes M."/>
            <person name="Lampietro C."/>
            <person name="Lopez Roques C."/>
            <person name="Donnadieu C."/>
            <person name="Braasch I."/>
            <person name="Desvignes T."/>
            <person name="Postlethwait J."/>
            <person name="Bobe J."/>
            <person name="Wedekind C."/>
            <person name="Guiguen Y."/>
        </authorList>
    </citation>
    <scope>NUCLEOTIDE SEQUENCE [LARGE SCALE GENOMIC DNA]</scope>
    <source>
        <strain evidence="5">Cs_M1</strain>
        <tissue evidence="5">Blood</tissue>
    </source>
</reference>
<proteinExistence type="inferred from homology"/>
<evidence type="ECO:0000256" key="1">
    <source>
        <dbReference type="ARBA" id="ARBA00010918"/>
    </source>
</evidence>
<feature type="transmembrane region" description="Helical" evidence="2">
    <location>
        <begin position="168"/>
        <end position="192"/>
    </location>
</feature>
<dbReference type="Pfam" id="PF22248">
    <property type="entry name" value="ERMP1_C"/>
    <property type="match status" value="1"/>
</dbReference>
<keyword evidence="6" id="KW-1185">Reference proteome</keyword>
<evidence type="ECO:0000256" key="2">
    <source>
        <dbReference type="SAM" id="Phobius"/>
    </source>
</evidence>
<organism evidence="5 6">
    <name type="scientific">Coregonus suidteri</name>
    <dbReference type="NCBI Taxonomy" id="861788"/>
    <lineage>
        <taxon>Eukaryota</taxon>
        <taxon>Metazoa</taxon>
        <taxon>Chordata</taxon>
        <taxon>Craniata</taxon>
        <taxon>Vertebrata</taxon>
        <taxon>Euteleostomi</taxon>
        <taxon>Actinopterygii</taxon>
        <taxon>Neopterygii</taxon>
        <taxon>Teleostei</taxon>
        <taxon>Protacanthopterygii</taxon>
        <taxon>Salmoniformes</taxon>
        <taxon>Salmonidae</taxon>
        <taxon>Coregoninae</taxon>
        <taxon>Coregonus</taxon>
    </lineage>
</organism>
<dbReference type="Proteomes" id="UP001356427">
    <property type="component" value="Unassembled WGS sequence"/>
</dbReference>
<protein>
    <recommendedName>
        <fullName evidence="7">Endoplasmic reticulum metallopeptidase 1</fullName>
    </recommendedName>
</protein>
<dbReference type="AlphaFoldDB" id="A0AAN8R441"/>
<evidence type="ECO:0000259" key="4">
    <source>
        <dbReference type="Pfam" id="PF22249"/>
    </source>
</evidence>
<accession>A0AAN8R441</accession>
<gene>
    <name evidence="5" type="ORF">J4Q44_G00075950</name>
</gene>
<feature type="transmembrane region" description="Helical" evidence="2">
    <location>
        <begin position="141"/>
        <end position="161"/>
    </location>
</feature>
<evidence type="ECO:0000313" key="5">
    <source>
        <dbReference type="EMBL" id="KAK6322803.1"/>
    </source>
</evidence>
<comment type="caution">
    <text evidence="5">The sequence shown here is derived from an EMBL/GenBank/DDBJ whole genome shotgun (WGS) entry which is preliminary data.</text>
</comment>
<feature type="transmembrane region" description="Helical" evidence="2">
    <location>
        <begin position="100"/>
        <end position="121"/>
    </location>
</feature>
<dbReference type="InterPro" id="IPR053973">
    <property type="entry name" value="ERMP1-like_C"/>
</dbReference>
<comment type="similarity">
    <text evidence="1">Belongs to the peptidase M28 family.</text>
</comment>
<evidence type="ECO:0000259" key="3">
    <source>
        <dbReference type="Pfam" id="PF22248"/>
    </source>
</evidence>
<feature type="domain" description="Endoplasmic reticulum metallopeptidase 1-like C-terminal" evidence="3">
    <location>
        <begin position="199"/>
        <end position="424"/>
    </location>
</feature>
<evidence type="ECO:0008006" key="7">
    <source>
        <dbReference type="Google" id="ProtNLM"/>
    </source>
</evidence>
<feature type="domain" description="Endoplasmic reticulum metallopeptidase 1/1-A TM" evidence="4">
    <location>
        <begin position="34"/>
        <end position="184"/>
    </location>
</feature>
<name>A0AAN8R441_9TELE</name>